<proteinExistence type="predicted"/>
<dbReference type="Proteomes" id="UP000813461">
    <property type="component" value="Unassembled WGS sequence"/>
</dbReference>
<keyword evidence="2" id="KW-1185">Reference proteome</keyword>
<organism evidence="1 2">
    <name type="scientific">Paraphoma chrysanthemicola</name>
    <dbReference type="NCBI Taxonomy" id="798071"/>
    <lineage>
        <taxon>Eukaryota</taxon>
        <taxon>Fungi</taxon>
        <taxon>Dikarya</taxon>
        <taxon>Ascomycota</taxon>
        <taxon>Pezizomycotina</taxon>
        <taxon>Dothideomycetes</taxon>
        <taxon>Pleosporomycetidae</taxon>
        <taxon>Pleosporales</taxon>
        <taxon>Pleosporineae</taxon>
        <taxon>Phaeosphaeriaceae</taxon>
        <taxon>Paraphoma</taxon>
    </lineage>
</organism>
<protein>
    <submittedName>
        <fullName evidence="1">Uncharacterized protein</fullName>
    </submittedName>
</protein>
<name>A0A8K0W0M2_9PLEO</name>
<gene>
    <name evidence="1" type="ORF">FB567DRAFT_308800</name>
</gene>
<dbReference type="PANTHER" id="PTHR10039:SF5">
    <property type="entry name" value="NACHT DOMAIN-CONTAINING PROTEIN"/>
    <property type="match status" value="1"/>
</dbReference>
<reference evidence="1" key="1">
    <citation type="journal article" date="2021" name="Nat. Commun.">
        <title>Genetic determinants of endophytism in the Arabidopsis root mycobiome.</title>
        <authorList>
            <person name="Mesny F."/>
            <person name="Miyauchi S."/>
            <person name="Thiergart T."/>
            <person name="Pickel B."/>
            <person name="Atanasova L."/>
            <person name="Karlsson M."/>
            <person name="Huettel B."/>
            <person name="Barry K.W."/>
            <person name="Haridas S."/>
            <person name="Chen C."/>
            <person name="Bauer D."/>
            <person name="Andreopoulos W."/>
            <person name="Pangilinan J."/>
            <person name="LaButti K."/>
            <person name="Riley R."/>
            <person name="Lipzen A."/>
            <person name="Clum A."/>
            <person name="Drula E."/>
            <person name="Henrissat B."/>
            <person name="Kohler A."/>
            <person name="Grigoriev I.V."/>
            <person name="Martin F.M."/>
            <person name="Hacquard S."/>
        </authorList>
    </citation>
    <scope>NUCLEOTIDE SEQUENCE</scope>
    <source>
        <strain evidence="1">MPI-SDFR-AT-0120</strain>
    </source>
</reference>
<evidence type="ECO:0000313" key="2">
    <source>
        <dbReference type="Proteomes" id="UP000813461"/>
    </source>
</evidence>
<sequence length="293" mass="33556">MWVVLVVCILNKLHDDGASRKEVLCRFQEIPDDLQTLLCEVITRDTRNKDQLAICLEWILFSIQPLSPEQLYFAIHVGLEPTRSSEWDRDDITYEKMCRFILNCSKGLVEITGGKHPRAQFIHESVRELFLQGDAYGRKLVWPDITRKFLLDINNRLYTRCLSYLSVGMIRPPQTFESSYLAPPSGELRFEIAPLSSYPFLEYALREKSSYAAKSGQVITAGEYTFTRGFSCIRSFERFSVPTNPPLGKHVQKCNASVVHTMATFEGTGMLIFTHINDGDMEDLRVVLSVRQV</sequence>
<dbReference type="PANTHER" id="PTHR10039">
    <property type="entry name" value="AMELOGENIN"/>
    <property type="match status" value="1"/>
</dbReference>
<dbReference type="OrthoDB" id="194358at2759"/>
<dbReference type="AlphaFoldDB" id="A0A8K0W0M2"/>
<dbReference type="EMBL" id="JAGMVJ010000006">
    <property type="protein sequence ID" value="KAH7089750.1"/>
    <property type="molecule type" value="Genomic_DNA"/>
</dbReference>
<evidence type="ECO:0000313" key="1">
    <source>
        <dbReference type="EMBL" id="KAH7089750.1"/>
    </source>
</evidence>
<comment type="caution">
    <text evidence="1">The sequence shown here is derived from an EMBL/GenBank/DDBJ whole genome shotgun (WGS) entry which is preliminary data.</text>
</comment>
<accession>A0A8K0W0M2</accession>